<dbReference type="PANTHER" id="PTHR30146:SF109">
    <property type="entry name" value="HTH-TYPE TRANSCRIPTIONAL REGULATOR GALS"/>
    <property type="match status" value="1"/>
</dbReference>
<dbReference type="Gene3D" id="3.40.50.2300">
    <property type="match status" value="2"/>
</dbReference>
<keyword evidence="3" id="KW-0804">Transcription</keyword>
<dbReference type="PRINTS" id="PR00036">
    <property type="entry name" value="HTHLACI"/>
</dbReference>
<evidence type="ECO:0000259" key="4">
    <source>
        <dbReference type="PROSITE" id="PS50932"/>
    </source>
</evidence>
<dbReference type="EMBL" id="CP006991">
    <property type="protein sequence ID" value="AIC31273.1"/>
    <property type="molecule type" value="Genomic_DNA"/>
</dbReference>
<dbReference type="RefSeq" id="WP_080711101.1">
    <property type="nucleotide sequence ID" value="NZ_CP006991.1"/>
</dbReference>
<dbReference type="GO" id="GO:0000976">
    <property type="term" value="F:transcription cis-regulatory region binding"/>
    <property type="evidence" value="ECO:0007669"/>
    <property type="project" value="TreeGrafter"/>
</dbReference>
<dbReference type="SUPFAM" id="SSF53822">
    <property type="entry name" value="Periplasmic binding protein-like I"/>
    <property type="match status" value="1"/>
</dbReference>
<evidence type="ECO:0000313" key="5">
    <source>
        <dbReference type="EMBL" id="AIC31273.1"/>
    </source>
</evidence>
<dbReference type="GO" id="GO:0003700">
    <property type="term" value="F:DNA-binding transcription factor activity"/>
    <property type="evidence" value="ECO:0007669"/>
    <property type="project" value="TreeGrafter"/>
</dbReference>
<dbReference type="CDD" id="cd06267">
    <property type="entry name" value="PBP1_LacI_sugar_binding-like"/>
    <property type="match status" value="1"/>
</dbReference>
<organism evidence="5 6">
    <name type="scientific">Rhizobium etli bv. mimosae str. IE4771</name>
    <dbReference type="NCBI Taxonomy" id="1432050"/>
    <lineage>
        <taxon>Bacteria</taxon>
        <taxon>Pseudomonadati</taxon>
        <taxon>Pseudomonadota</taxon>
        <taxon>Alphaproteobacteria</taxon>
        <taxon>Hyphomicrobiales</taxon>
        <taxon>Rhizobiaceae</taxon>
        <taxon>Rhizobium/Agrobacterium group</taxon>
        <taxon>Rhizobium</taxon>
    </lineage>
</organism>
<evidence type="ECO:0000256" key="3">
    <source>
        <dbReference type="ARBA" id="ARBA00023163"/>
    </source>
</evidence>
<dbReference type="PROSITE" id="PS50932">
    <property type="entry name" value="HTH_LACI_2"/>
    <property type="match status" value="1"/>
</dbReference>
<dbReference type="AlphaFoldDB" id="A0A060I8I1"/>
<dbReference type="Gene3D" id="1.10.260.40">
    <property type="entry name" value="lambda repressor-like DNA-binding domains"/>
    <property type="match status" value="1"/>
</dbReference>
<evidence type="ECO:0000313" key="6">
    <source>
        <dbReference type="Proteomes" id="UP000027180"/>
    </source>
</evidence>
<dbReference type="Pfam" id="PF00532">
    <property type="entry name" value="Peripla_BP_1"/>
    <property type="match status" value="1"/>
</dbReference>
<dbReference type="PROSITE" id="PS00356">
    <property type="entry name" value="HTH_LACI_1"/>
    <property type="match status" value="1"/>
</dbReference>
<dbReference type="KEGG" id="rei:IE4771_PE00047"/>
<geneLocation type="plasmid" evidence="5 6">
    <name>pRetIE4771e</name>
</geneLocation>
<name>A0A060I8I1_RHIET</name>
<dbReference type="SMART" id="SM00354">
    <property type="entry name" value="HTH_LACI"/>
    <property type="match status" value="1"/>
</dbReference>
<protein>
    <submittedName>
        <fullName evidence="5">LacI family transcription regulator protein</fullName>
    </submittedName>
</protein>
<evidence type="ECO:0000256" key="2">
    <source>
        <dbReference type="ARBA" id="ARBA00023125"/>
    </source>
</evidence>
<dbReference type="HOGENOM" id="CLU_037628_6_1_5"/>
<dbReference type="InterPro" id="IPR010982">
    <property type="entry name" value="Lambda_DNA-bd_dom_sf"/>
</dbReference>
<evidence type="ECO:0000256" key="1">
    <source>
        <dbReference type="ARBA" id="ARBA00023015"/>
    </source>
</evidence>
<gene>
    <name evidence="5" type="ORF">IE4771_PE00047</name>
</gene>
<dbReference type="InterPro" id="IPR000843">
    <property type="entry name" value="HTH_LacI"/>
</dbReference>
<feature type="domain" description="HTH lacI-type" evidence="4">
    <location>
        <begin position="11"/>
        <end position="65"/>
    </location>
</feature>
<dbReference type="PANTHER" id="PTHR30146">
    <property type="entry name" value="LACI-RELATED TRANSCRIPTIONAL REPRESSOR"/>
    <property type="match status" value="1"/>
</dbReference>
<reference evidence="5 6" key="1">
    <citation type="submission" date="2013-12" db="EMBL/GenBank/DDBJ databases">
        <title>Complete genome sequence of Rhizobium etli bv. mimosae IE4771.</title>
        <authorList>
            <person name="Bustos P."/>
            <person name="Santamaria R.I."/>
            <person name="Lozano L."/>
            <person name="Ormeno-Orrillo E."/>
            <person name="Rogel M.A."/>
            <person name="Romero D."/>
            <person name="Cevallos M.A."/>
            <person name="Martinez-Romero E."/>
            <person name="Gonzalez V."/>
        </authorList>
    </citation>
    <scope>NUCLEOTIDE SEQUENCE [LARGE SCALE GENOMIC DNA]</scope>
    <source>
        <strain evidence="5 6">IE4771</strain>
        <plasmid evidence="6">Plasmid pRetIE4771e</plasmid>
    </source>
</reference>
<dbReference type="CDD" id="cd01392">
    <property type="entry name" value="HTH_LacI"/>
    <property type="match status" value="1"/>
</dbReference>
<keyword evidence="5" id="KW-0614">Plasmid</keyword>
<keyword evidence="2" id="KW-0238">DNA-binding</keyword>
<keyword evidence="1" id="KW-0805">Transcription regulation</keyword>
<dbReference type="InterPro" id="IPR028082">
    <property type="entry name" value="Peripla_BP_I"/>
</dbReference>
<accession>A0A060I8I1</accession>
<proteinExistence type="predicted"/>
<dbReference type="Proteomes" id="UP000027180">
    <property type="component" value="Plasmid pRetIE4771e"/>
</dbReference>
<dbReference type="InterPro" id="IPR001761">
    <property type="entry name" value="Peripla_BP/Lac1_sug-bd_dom"/>
</dbReference>
<dbReference type="Pfam" id="PF00356">
    <property type="entry name" value="LacI"/>
    <property type="match status" value="1"/>
</dbReference>
<dbReference type="SUPFAM" id="SSF47413">
    <property type="entry name" value="lambda repressor-like DNA-binding domains"/>
    <property type="match status" value="1"/>
</dbReference>
<dbReference type="OrthoDB" id="7946617at2"/>
<sequence length="335" mass="35842">MSRPKDPEFKITIADVARAAGVSPMTVSRVLNDQGGASAETTQRILSAASQLNYRPNPFARGLRSDRSKTIGLLVPDITNPFFPEVIRGAEDAASAAGYNLLLSNVVENSRREGELIEALLRHRVDGIIVCSPRLPDAALHKALAPHRAVVLINREAPNEIAGTIVTDYEIGASRAIDHLVERGRRKIAIIAGPRSSFGGKSRLIGFRKTLAAHGIEAQAIVHCDPTAAGGQTAAAQLLAEIPGIDALICYNDLNAIGAMKACRAAGISIPEQIALIGFDDIPAAELLSPALTTLRVHKREMGEEAVRLLLSRIATKNRQHGIVIVPELIIRETT</sequence>